<dbReference type="InterPro" id="IPR009057">
    <property type="entry name" value="Homeodomain-like_sf"/>
</dbReference>
<reference evidence="6" key="1">
    <citation type="journal article" date="2019" name="Int. J. Syst. Evol. Microbiol.">
        <title>The Global Catalogue of Microorganisms (GCM) 10K type strain sequencing project: providing services to taxonomists for standard genome sequencing and annotation.</title>
        <authorList>
            <consortium name="The Broad Institute Genomics Platform"/>
            <consortium name="The Broad Institute Genome Sequencing Center for Infectious Disease"/>
            <person name="Wu L."/>
            <person name="Ma J."/>
        </authorList>
    </citation>
    <scope>NUCLEOTIDE SEQUENCE [LARGE SCALE GENOMIC DNA]</scope>
    <source>
        <strain evidence="6">CGMCC 1.18575</strain>
    </source>
</reference>
<feature type="domain" description="HTH araC/xylS-type" evidence="4">
    <location>
        <begin position="175"/>
        <end position="273"/>
    </location>
</feature>
<dbReference type="InterPro" id="IPR018060">
    <property type="entry name" value="HTH_AraC"/>
</dbReference>
<dbReference type="Proteomes" id="UP001596113">
    <property type="component" value="Unassembled WGS sequence"/>
</dbReference>
<accession>A0ABW0HMZ2</accession>
<dbReference type="SMART" id="SM00342">
    <property type="entry name" value="HTH_ARAC"/>
    <property type="match status" value="1"/>
</dbReference>
<evidence type="ECO:0000313" key="5">
    <source>
        <dbReference type="EMBL" id="MFC5401402.1"/>
    </source>
</evidence>
<keyword evidence="2" id="KW-0238">DNA-binding</keyword>
<evidence type="ECO:0000256" key="3">
    <source>
        <dbReference type="ARBA" id="ARBA00023163"/>
    </source>
</evidence>
<dbReference type="InterPro" id="IPR003313">
    <property type="entry name" value="AraC-bd"/>
</dbReference>
<dbReference type="Pfam" id="PF12833">
    <property type="entry name" value="HTH_18"/>
    <property type="match status" value="1"/>
</dbReference>
<dbReference type="Pfam" id="PF02311">
    <property type="entry name" value="AraC_binding"/>
    <property type="match status" value="1"/>
</dbReference>
<proteinExistence type="predicted"/>
<keyword evidence="3" id="KW-0804">Transcription</keyword>
<dbReference type="RefSeq" id="WP_378128920.1">
    <property type="nucleotide sequence ID" value="NZ_JBHSMI010000002.1"/>
</dbReference>
<protein>
    <submittedName>
        <fullName evidence="5">Helix-turn-helix domain-containing protein</fullName>
    </submittedName>
</protein>
<keyword evidence="1" id="KW-0805">Transcription regulation</keyword>
<dbReference type="InterPro" id="IPR050204">
    <property type="entry name" value="AraC_XylS_family_regulators"/>
</dbReference>
<gene>
    <name evidence="5" type="ORF">ACFPOF_01530</name>
</gene>
<dbReference type="SUPFAM" id="SSF46689">
    <property type="entry name" value="Homeodomain-like"/>
    <property type="match status" value="2"/>
</dbReference>
<dbReference type="SUPFAM" id="SSF51215">
    <property type="entry name" value="Regulatory protein AraC"/>
    <property type="match status" value="1"/>
</dbReference>
<dbReference type="PROSITE" id="PS01124">
    <property type="entry name" value="HTH_ARAC_FAMILY_2"/>
    <property type="match status" value="1"/>
</dbReference>
<evidence type="ECO:0000313" key="6">
    <source>
        <dbReference type="Proteomes" id="UP001596113"/>
    </source>
</evidence>
<dbReference type="EMBL" id="JBHSMI010000002">
    <property type="protein sequence ID" value="MFC5401402.1"/>
    <property type="molecule type" value="Genomic_DNA"/>
</dbReference>
<evidence type="ECO:0000256" key="1">
    <source>
        <dbReference type="ARBA" id="ARBA00023015"/>
    </source>
</evidence>
<organism evidence="5 6">
    <name type="scientific">Cohnella soli</name>
    <dbReference type="NCBI Taxonomy" id="425005"/>
    <lineage>
        <taxon>Bacteria</taxon>
        <taxon>Bacillati</taxon>
        <taxon>Bacillota</taxon>
        <taxon>Bacilli</taxon>
        <taxon>Bacillales</taxon>
        <taxon>Paenibacillaceae</taxon>
        <taxon>Cohnella</taxon>
    </lineage>
</organism>
<keyword evidence="6" id="KW-1185">Reference proteome</keyword>
<sequence>MRSNLSTEEIAVPFTVYTAGVGQQEEMSRLEGFSAHQLLITVSGKGRLHLFGQNNWDIITDHTVMYIPAGCPSEYAPLINGDWLVAFVSFHGSESARASWGFTDTPSVLPIRSTHRLLELLERIWHHSGPHYDAWAASELLLSFLTEFRKQSADSSDPSALLRPTPGASRSTIVLKAAKYLQDYMHLDISMAHLAEQVGYSQKQLTRLFLQTFKTTPLQYLRRVRLTAGQLILEMDESISIGQVARRVGMDPTYFTREFHRAYGLVPGEYRKRLKARDEE</sequence>
<dbReference type="Gene3D" id="1.10.10.60">
    <property type="entry name" value="Homeodomain-like"/>
    <property type="match status" value="2"/>
</dbReference>
<comment type="caution">
    <text evidence="5">The sequence shown here is derived from an EMBL/GenBank/DDBJ whole genome shotgun (WGS) entry which is preliminary data.</text>
</comment>
<evidence type="ECO:0000256" key="2">
    <source>
        <dbReference type="ARBA" id="ARBA00023125"/>
    </source>
</evidence>
<name>A0ABW0HMZ2_9BACL</name>
<evidence type="ECO:0000259" key="4">
    <source>
        <dbReference type="PROSITE" id="PS01124"/>
    </source>
</evidence>
<dbReference type="InterPro" id="IPR037923">
    <property type="entry name" value="HTH-like"/>
</dbReference>
<dbReference type="PANTHER" id="PTHR46796">
    <property type="entry name" value="HTH-TYPE TRANSCRIPTIONAL ACTIVATOR RHAS-RELATED"/>
    <property type="match status" value="1"/>
</dbReference>